<gene>
    <name evidence="1" type="ORF">EDC63_1453</name>
</gene>
<organism evidence="1 2">
    <name type="scientific">Sulfurirhabdus autotrophica</name>
    <dbReference type="NCBI Taxonomy" id="1706046"/>
    <lineage>
        <taxon>Bacteria</taxon>
        <taxon>Pseudomonadati</taxon>
        <taxon>Pseudomonadota</taxon>
        <taxon>Betaproteobacteria</taxon>
        <taxon>Nitrosomonadales</taxon>
        <taxon>Sulfuricellaceae</taxon>
        <taxon>Sulfurirhabdus</taxon>
    </lineage>
</organism>
<proteinExistence type="predicted"/>
<evidence type="ECO:0000313" key="2">
    <source>
        <dbReference type="Proteomes" id="UP000295367"/>
    </source>
</evidence>
<keyword evidence="2" id="KW-1185">Reference proteome</keyword>
<dbReference type="Proteomes" id="UP000295367">
    <property type="component" value="Unassembled WGS sequence"/>
</dbReference>
<protein>
    <submittedName>
        <fullName evidence="1">Uncharacterized protein</fullName>
    </submittedName>
</protein>
<name>A0A4R3XQ67_9PROT</name>
<dbReference type="EMBL" id="SMCO01000045">
    <property type="protein sequence ID" value="TCV78149.1"/>
    <property type="molecule type" value="Genomic_DNA"/>
</dbReference>
<accession>A0A4R3XQ67</accession>
<dbReference type="AlphaFoldDB" id="A0A4R3XQ67"/>
<sequence>MTWGSKGATALKWCEKGDVWKFGTTVNPTTRYSQSYLDNIGEFGVNYSKEFGGPLKDALSIEAMKIKNYLSQTGHLPPGNKMIK</sequence>
<dbReference type="RefSeq" id="WP_124946274.1">
    <property type="nucleotide sequence ID" value="NZ_BHVT01000028.1"/>
</dbReference>
<dbReference type="OrthoDB" id="9182053at2"/>
<evidence type="ECO:0000313" key="1">
    <source>
        <dbReference type="EMBL" id="TCV78149.1"/>
    </source>
</evidence>
<reference evidence="1 2" key="1">
    <citation type="submission" date="2019-03" db="EMBL/GenBank/DDBJ databases">
        <title>Genomic Encyclopedia of Type Strains, Phase IV (KMG-IV): sequencing the most valuable type-strain genomes for metagenomic binning, comparative biology and taxonomic classification.</title>
        <authorList>
            <person name="Goeker M."/>
        </authorList>
    </citation>
    <scope>NUCLEOTIDE SEQUENCE [LARGE SCALE GENOMIC DNA]</scope>
    <source>
        <strain evidence="1 2">DSM 100309</strain>
    </source>
</reference>
<comment type="caution">
    <text evidence="1">The sequence shown here is derived from an EMBL/GenBank/DDBJ whole genome shotgun (WGS) entry which is preliminary data.</text>
</comment>